<organism evidence="2">
    <name type="scientific">marine metagenome</name>
    <dbReference type="NCBI Taxonomy" id="408172"/>
    <lineage>
        <taxon>unclassified sequences</taxon>
        <taxon>metagenomes</taxon>
        <taxon>ecological metagenomes</taxon>
    </lineage>
</organism>
<dbReference type="Gene3D" id="1.10.150.130">
    <property type="match status" value="1"/>
</dbReference>
<dbReference type="EMBL" id="UINC01207768">
    <property type="protein sequence ID" value="SVE30001.1"/>
    <property type="molecule type" value="Genomic_DNA"/>
</dbReference>
<reference evidence="2" key="1">
    <citation type="submission" date="2018-05" db="EMBL/GenBank/DDBJ databases">
        <authorList>
            <person name="Lanie J.A."/>
            <person name="Ng W.-L."/>
            <person name="Kazmierczak K.M."/>
            <person name="Andrzejewski T.M."/>
            <person name="Davidsen T.M."/>
            <person name="Wayne K.J."/>
            <person name="Tettelin H."/>
            <person name="Glass J.I."/>
            <person name="Rusch D."/>
            <person name="Podicherti R."/>
            <person name="Tsui H.-C.T."/>
            <person name="Winkler M.E."/>
        </authorList>
    </citation>
    <scope>NUCLEOTIDE SEQUENCE</scope>
</reference>
<gene>
    <name evidence="2" type="ORF">METZ01_LOCUS482855</name>
</gene>
<name>A0A383CCW2_9ZZZZ</name>
<evidence type="ECO:0000256" key="1">
    <source>
        <dbReference type="ARBA" id="ARBA00023125"/>
    </source>
</evidence>
<dbReference type="AlphaFoldDB" id="A0A383CCW2"/>
<proteinExistence type="predicted"/>
<dbReference type="GO" id="GO:0003677">
    <property type="term" value="F:DNA binding"/>
    <property type="evidence" value="ECO:0007669"/>
    <property type="project" value="UniProtKB-KW"/>
</dbReference>
<keyword evidence="1" id="KW-0238">DNA-binding</keyword>
<accession>A0A383CCW2</accession>
<sequence>MPKLSNTTPKYRKHKATDQAIVTIAGRDHYLGPHGTKASKVEYDRLIGEWLASGRPNRQTSLHNDITVIELCRAYWKFAKPYYSKNGEMTSNVYHVKDCLRYLRRNYGHTQAEEFGPLALKALRAQMIEAGLARTYINENVSWIRRIFRWAASEELVSVTVHQSLMTVTGLRKGKSEARETDPV</sequence>
<evidence type="ECO:0000313" key="2">
    <source>
        <dbReference type="EMBL" id="SVE30001.1"/>
    </source>
</evidence>
<dbReference type="InterPro" id="IPR010998">
    <property type="entry name" value="Integrase_recombinase_N"/>
</dbReference>
<feature type="non-terminal residue" evidence="2">
    <location>
        <position position="184"/>
    </location>
</feature>
<dbReference type="InterPro" id="IPR011010">
    <property type="entry name" value="DNA_brk_join_enz"/>
</dbReference>
<dbReference type="SUPFAM" id="SSF56349">
    <property type="entry name" value="DNA breaking-rejoining enzymes"/>
    <property type="match status" value="1"/>
</dbReference>
<evidence type="ECO:0008006" key="3">
    <source>
        <dbReference type="Google" id="ProtNLM"/>
    </source>
</evidence>
<protein>
    <recommendedName>
        <fullName evidence="3">Core-binding (CB) domain-containing protein</fullName>
    </recommendedName>
</protein>